<sequence>MYSFPVFLYQNDWRYEPSSLKASLTTSQAVHEFPKCVMTLVMWLDIASSSSAFSRTCTHSGTCLCCGSTNTLVKGHRREVESYIPKLACGSEFELLFYWRKQQFCRRPRT</sequence>
<dbReference type="AlphaFoldDB" id="W2PK67"/>
<name>W2PK67_PHYN3</name>
<accession>W2PK67</accession>
<dbReference type="EMBL" id="KI669635">
    <property type="protein sequence ID" value="ETN00644.1"/>
    <property type="molecule type" value="Genomic_DNA"/>
</dbReference>
<dbReference type="VEuPathDB" id="FungiDB:PPTG_24209"/>
<reference evidence="1 2" key="2">
    <citation type="submission" date="2013-11" db="EMBL/GenBank/DDBJ databases">
        <title>The Genome Sequence of Phytophthora parasitica INRA-310.</title>
        <authorList>
            <consortium name="The Broad Institute Genomics Platform"/>
            <person name="Russ C."/>
            <person name="Tyler B."/>
            <person name="Panabieres F."/>
            <person name="Shan W."/>
            <person name="Tripathy S."/>
            <person name="Grunwald N."/>
            <person name="Machado M."/>
            <person name="Johnson C.S."/>
            <person name="Arredondo F."/>
            <person name="Hong C."/>
            <person name="Coffey M."/>
            <person name="Young S.K."/>
            <person name="Zeng Q."/>
            <person name="Gargeya S."/>
            <person name="Fitzgerald M."/>
            <person name="Abouelleil A."/>
            <person name="Alvarado L."/>
            <person name="Chapman S.B."/>
            <person name="Gainer-Dewar J."/>
            <person name="Goldberg J."/>
            <person name="Griggs A."/>
            <person name="Gujja S."/>
            <person name="Hansen M."/>
            <person name="Howarth C."/>
            <person name="Imamovic A."/>
            <person name="Ireland A."/>
            <person name="Larimer J."/>
            <person name="McCowan C."/>
            <person name="Murphy C."/>
            <person name="Pearson M."/>
            <person name="Poon T.W."/>
            <person name="Priest M."/>
            <person name="Roberts A."/>
            <person name="Saif S."/>
            <person name="Shea T."/>
            <person name="Sykes S."/>
            <person name="Wortman J."/>
            <person name="Nusbaum C."/>
            <person name="Birren B."/>
        </authorList>
    </citation>
    <scope>NUCLEOTIDE SEQUENCE [LARGE SCALE GENOMIC DNA]</scope>
    <source>
        <strain evidence="1 2">INRA-310</strain>
    </source>
</reference>
<evidence type="ECO:0000313" key="1">
    <source>
        <dbReference type="EMBL" id="ETN00644.1"/>
    </source>
</evidence>
<dbReference type="GeneID" id="20192808"/>
<dbReference type="Proteomes" id="UP000018817">
    <property type="component" value="Unassembled WGS sequence"/>
</dbReference>
<proteinExistence type="predicted"/>
<organism evidence="1 2">
    <name type="scientific">Phytophthora nicotianae (strain INRA-310)</name>
    <name type="common">Phytophthora parasitica</name>
    <dbReference type="NCBI Taxonomy" id="761204"/>
    <lineage>
        <taxon>Eukaryota</taxon>
        <taxon>Sar</taxon>
        <taxon>Stramenopiles</taxon>
        <taxon>Oomycota</taxon>
        <taxon>Peronosporomycetes</taxon>
        <taxon>Peronosporales</taxon>
        <taxon>Peronosporaceae</taxon>
        <taxon>Phytophthora</taxon>
    </lineage>
</organism>
<dbReference type="RefSeq" id="XP_008913965.1">
    <property type="nucleotide sequence ID" value="XM_008915717.1"/>
</dbReference>
<reference evidence="2" key="1">
    <citation type="submission" date="2011-12" db="EMBL/GenBank/DDBJ databases">
        <authorList>
            <consortium name="The Broad Institute Genome Sequencing Platform"/>
            <person name="Russ C."/>
            <person name="Tyler B."/>
            <person name="Panabieres F."/>
            <person name="Shan W."/>
            <person name="Tripathy S."/>
            <person name="Grunwald N."/>
            <person name="Machado M."/>
            <person name="Young S.K."/>
            <person name="Zeng Q."/>
            <person name="Gargeya S."/>
            <person name="Fitzgerald M."/>
            <person name="Haas B."/>
            <person name="Abouelleil A."/>
            <person name="Alvarado L."/>
            <person name="Arachchi H.M."/>
            <person name="Berlin A."/>
            <person name="Chapman S.B."/>
            <person name="Gearin G."/>
            <person name="Goldberg J."/>
            <person name="Griggs A."/>
            <person name="Gujja S."/>
            <person name="Hansen M."/>
            <person name="Heiman D."/>
            <person name="Howarth C."/>
            <person name="Larimer J."/>
            <person name="Lui A."/>
            <person name="MacDonald P.J.P."/>
            <person name="McCowen C."/>
            <person name="Montmayeur A."/>
            <person name="Murphy C."/>
            <person name="Neiman D."/>
            <person name="Pearson M."/>
            <person name="Priest M."/>
            <person name="Roberts A."/>
            <person name="Saif S."/>
            <person name="Shea T."/>
            <person name="Sisk P."/>
            <person name="Stolte C."/>
            <person name="Sykes S."/>
            <person name="Wortman J."/>
            <person name="Nusbaum C."/>
            <person name="Birren B."/>
        </authorList>
    </citation>
    <scope>NUCLEOTIDE SEQUENCE [LARGE SCALE GENOMIC DNA]</scope>
    <source>
        <strain evidence="2">INRA-310</strain>
    </source>
</reference>
<protein>
    <submittedName>
        <fullName evidence="1">Uncharacterized protein</fullName>
    </submittedName>
</protein>
<evidence type="ECO:0000313" key="2">
    <source>
        <dbReference type="Proteomes" id="UP000018817"/>
    </source>
</evidence>
<gene>
    <name evidence="1" type="ORF">PPTG_24209</name>
</gene>